<dbReference type="EMBL" id="PFBJ01000020">
    <property type="protein sequence ID" value="PIT90863.1"/>
    <property type="molecule type" value="Genomic_DNA"/>
</dbReference>
<evidence type="ECO:0000313" key="2">
    <source>
        <dbReference type="EMBL" id="PIT90863.1"/>
    </source>
</evidence>
<evidence type="ECO:0000313" key="3">
    <source>
        <dbReference type="Proteomes" id="UP000228809"/>
    </source>
</evidence>
<evidence type="ECO:0000256" key="1">
    <source>
        <dbReference type="SAM" id="Phobius"/>
    </source>
</evidence>
<protein>
    <recommendedName>
        <fullName evidence="4">PrgI family protein</fullName>
    </recommendedName>
</protein>
<evidence type="ECO:0008006" key="4">
    <source>
        <dbReference type="Google" id="ProtNLM"/>
    </source>
</evidence>
<dbReference type="InterPro" id="IPR024414">
    <property type="entry name" value="Uncharacterised_PrgI"/>
</dbReference>
<dbReference type="AlphaFoldDB" id="A0A2M6WDM0"/>
<comment type="caution">
    <text evidence="2">The sequence shown here is derived from an EMBL/GenBank/DDBJ whole genome shotgun (WGS) entry which is preliminary data.</text>
</comment>
<organism evidence="2 3">
    <name type="scientific">Candidatus Kaiserbacteria bacterium CG10_big_fil_rev_8_21_14_0_10_49_17</name>
    <dbReference type="NCBI Taxonomy" id="1974609"/>
    <lineage>
        <taxon>Bacteria</taxon>
        <taxon>Candidatus Kaiseribacteriota</taxon>
    </lineage>
</organism>
<keyword evidence="1" id="KW-0812">Transmembrane</keyword>
<sequence length="141" mass="16109">MRYQVPQFIEVEDKIFGPLTLKQFIYLIGGGGIAYMLWQFLPLYIALILIAPVAALSLGLAFYKVNNQPLITVLEYAVRYAINNKLYLWEPKKPNAKKEKVVEKTEEAVVPVPKLSQNRLKDLAWSLDIRENLNQSSNQNG</sequence>
<accession>A0A2M6WDM0</accession>
<keyword evidence="1" id="KW-1133">Transmembrane helix</keyword>
<name>A0A2M6WDM0_9BACT</name>
<feature type="transmembrane region" description="Helical" evidence="1">
    <location>
        <begin position="44"/>
        <end position="63"/>
    </location>
</feature>
<reference evidence="3" key="1">
    <citation type="submission" date="2017-09" db="EMBL/GenBank/DDBJ databases">
        <title>Depth-based differentiation of microbial function through sediment-hosted aquifers and enrichment of novel symbionts in the deep terrestrial subsurface.</title>
        <authorList>
            <person name="Probst A.J."/>
            <person name="Ladd B."/>
            <person name="Jarett J.K."/>
            <person name="Geller-Mcgrath D.E."/>
            <person name="Sieber C.M.K."/>
            <person name="Emerson J.B."/>
            <person name="Anantharaman K."/>
            <person name="Thomas B.C."/>
            <person name="Malmstrom R."/>
            <person name="Stieglmeier M."/>
            <person name="Klingl A."/>
            <person name="Woyke T."/>
            <person name="Ryan C.M."/>
            <person name="Banfield J.F."/>
        </authorList>
    </citation>
    <scope>NUCLEOTIDE SEQUENCE [LARGE SCALE GENOMIC DNA]</scope>
</reference>
<proteinExistence type="predicted"/>
<dbReference type="Pfam" id="PF12666">
    <property type="entry name" value="PrgI"/>
    <property type="match status" value="1"/>
</dbReference>
<dbReference type="Proteomes" id="UP000228809">
    <property type="component" value="Unassembled WGS sequence"/>
</dbReference>
<gene>
    <name evidence="2" type="ORF">COU17_03670</name>
</gene>
<keyword evidence="1" id="KW-0472">Membrane</keyword>